<dbReference type="KEGG" id="nha:Nham_0897"/>
<sequence>MQDADIDRPSYCATNQSAFLAKRQKAAAIFSSNSREAFALTVRISSGAPICRHSEQNCEPGAGQVGAAATSPTTLQGEAQILTWQGITAQHLYPKTVELIS</sequence>
<dbReference type="Proteomes" id="UP000001953">
    <property type="component" value="Chromosome"/>
</dbReference>
<evidence type="ECO:0000313" key="1">
    <source>
        <dbReference type="EMBL" id="ABE61759.1"/>
    </source>
</evidence>
<gene>
    <name evidence="1" type="ordered locus">Nham_0897</name>
</gene>
<dbReference type="HOGENOM" id="CLU_2288564_0_0_5"/>
<dbReference type="RefSeq" id="WP_011509458.1">
    <property type="nucleotide sequence ID" value="NC_007964.1"/>
</dbReference>
<keyword evidence="2" id="KW-1185">Reference proteome</keyword>
<reference evidence="1 2" key="1">
    <citation type="submission" date="2006-03" db="EMBL/GenBank/DDBJ databases">
        <title>Complete sequence of chromosome of Nitrobacter hamburgensis X14.</title>
        <authorList>
            <consortium name="US DOE Joint Genome Institute"/>
            <person name="Copeland A."/>
            <person name="Lucas S."/>
            <person name="Lapidus A."/>
            <person name="Barry K."/>
            <person name="Detter J.C."/>
            <person name="Glavina del Rio T."/>
            <person name="Hammon N."/>
            <person name="Israni S."/>
            <person name="Dalin E."/>
            <person name="Tice H."/>
            <person name="Pitluck S."/>
            <person name="Chain P."/>
            <person name="Malfatti S."/>
            <person name="Shin M."/>
            <person name="Vergez L."/>
            <person name="Schmutz J."/>
            <person name="Larimer F."/>
            <person name="Land M."/>
            <person name="Hauser L."/>
            <person name="Kyrpides N."/>
            <person name="Ivanova N."/>
            <person name="Ward B."/>
            <person name="Arp D."/>
            <person name="Klotz M."/>
            <person name="Stein L."/>
            <person name="O'Mullan G."/>
            <person name="Starkenburg S."/>
            <person name="Sayavedra L."/>
            <person name="Poret-Peterson A.T."/>
            <person name="Gentry M.E."/>
            <person name="Bruce D."/>
            <person name="Richardson P."/>
        </authorList>
    </citation>
    <scope>NUCLEOTIDE SEQUENCE [LARGE SCALE GENOMIC DNA]</scope>
    <source>
        <strain evidence="2">DSM 10229 / NCIMB 13809 / X14</strain>
    </source>
</reference>
<evidence type="ECO:0000313" key="2">
    <source>
        <dbReference type="Proteomes" id="UP000001953"/>
    </source>
</evidence>
<name>Q1QPT8_NITHX</name>
<accession>Q1QPT8</accession>
<dbReference type="AlphaFoldDB" id="Q1QPT8"/>
<protein>
    <submittedName>
        <fullName evidence="1">Uncharacterized protein</fullName>
    </submittedName>
</protein>
<dbReference type="EMBL" id="CP000319">
    <property type="protein sequence ID" value="ABE61759.1"/>
    <property type="molecule type" value="Genomic_DNA"/>
</dbReference>
<organism evidence="1 2">
    <name type="scientific">Nitrobacter hamburgensis (strain DSM 10229 / NCIMB 13809 / X14)</name>
    <dbReference type="NCBI Taxonomy" id="323097"/>
    <lineage>
        <taxon>Bacteria</taxon>
        <taxon>Pseudomonadati</taxon>
        <taxon>Pseudomonadota</taxon>
        <taxon>Alphaproteobacteria</taxon>
        <taxon>Hyphomicrobiales</taxon>
        <taxon>Nitrobacteraceae</taxon>
        <taxon>Nitrobacter</taxon>
    </lineage>
</organism>
<proteinExistence type="predicted"/>